<keyword evidence="4" id="KW-0238">DNA-binding</keyword>
<keyword evidence="3" id="KW-0779">Telomere</keyword>
<sequence length="93" mass="10390">TKGPDYCCIIGLTDPSLDSPDGRFSCNIFRPNAADLPFLEVGNVVRFHRLKVQGYQGKKQGNSSPGFQWLVFRGSVTNRETSSPSYTFNQQDE</sequence>
<gene>
    <name evidence="6" type="primary">ORF18502</name>
</gene>
<reference evidence="6" key="1">
    <citation type="submission" date="2014-12" db="EMBL/GenBank/DDBJ databases">
        <title>Insight into the proteome of Arion vulgaris.</title>
        <authorList>
            <person name="Aradska J."/>
            <person name="Bulat T."/>
            <person name="Smidak R."/>
            <person name="Sarate P."/>
            <person name="Gangsoo J."/>
            <person name="Sialana F."/>
            <person name="Bilban M."/>
            <person name="Lubec G."/>
        </authorList>
    </citation>
    <scope>NUCLEOTIDE SEQUENCE</scope>
    <source>
        <tissue evidence="6">Skin</tissue>
    </source>
</reference>
<evidence type="ECO:0000256" key="4">
    <source>
        <dbReference type="ARBA" id="ARBA00023125"/>
    </source>
</evidence>
<keyword evidence="2" id="KW-0158">Chromosome</keyword>
<feature type="non-terminal residue" evidence="6">
    <location>
        <position position="1"/>
    </location>
</feature>
<feature type="domain" description="Telomeric single stranded DNA binding POT1/Cdc13" evidence="5">
    <location>
        <begin position="1"/>
        <end position="91"/>
    </location>
</feature>
<organism evidence="6">
    <name type="scientific">Arion vulgaris</name>
    <dbReference type="NCBI Taxonomy" id="1028688"/>
    <lineage>
        <taxon>Eukaryota</taxon>
        <taxon>Metazoa</taxon>
        <taxon>Spiralia</taxon>
        <taxon>Lophotrochozoa</taxon>
        <taxon>Mollusca</taxon>
        <taxon>Gastropoda</taxon>
        <taxon>Heterobranchia</taxon>
        <taxon>Euthyneura</taxon>
        <taxon>Panpulmonata</taxon>
        <taxon>Eupulmonata</taxon>
        <taxon>Stylommatophora</taxon>
        <taxon>Helicina</taxon>
        <taxon>Arionoidea</taxon>
        <taxon>Arionidae</taxon>
        <taxon>Arion</taxon>
    </lineage>
</organism>
<dbReference type="AlphaFoldDB" id="A0A0B6YA23"/>
<dbReference type="PANTHER" id="PTHR14513">
    <property type="entry name" value="PROTECTION OF TELOMERES 1"/>
    <property type="match status" value="1"/>
</dbReference>
<dbReference type="PANTHER" id="PTHR14513:SF0">
    <property type="entry name" value="PROTECTION OF TELOMERES PROTEIN 1"/>
    <property type="match status" value="1"/>
</dbReference>
<dbReference type="Pfam" id="PF02765">
    <property type="entry name" value="POT1"/>
    <property type="match status" value="1"/>
</dbReference>
<dbReference type="EMBL" id="HACG01006063">
    <property type="protein sequence ID" value="CEK52928.1"/>
    <property type="molecule type" value="Transcribed_RNA"/>
</dbReference>
<dbReference type="GO" id="GO:0032210">
    <property type="term" value="P:regulation of telomere maintenance via telomerase"/>
    <property type="evidence" value="ECO:0007669"/>
    <property type="project" value="TreeGrafter"/>
</dbReference>
<accession>A0A0B6YA23</accession>
<dbReference type="Gene3D" id="2.40.50.140">
    <property type="entry name" value="Nucleic acid-binding proteins"/>
    <property type="match status" value="1"/>
</dbReference>
<protein>
    <recommendedName>
        <fullName evidence="5">Telomeric single stranded DNA binding POT1/Cdc13 domain-containing protein</fullName>
    </recommendedName>
</protein>
<dbReference type="SUPFAM" id="SSF50249">
    <property type="entry name" value="Nucleic acid-binding proteins"/>
    <property type="match status" value="1"/>
</dbReference>
<dbReference type="GO" id="GO:0010521">
    <property type="term" value="F:telomerase inhibitor activity"/>
    <property type="evidence" value="ECO:0007669"/>
    <property type="project" value="TreeGrafter"/>
</dbReference>
<proteinExistence type="predicted"/>
<comment type="subcellular location">
    <subcellularLocation>
        <location evidence="1">Chromosome</location>
        <location evidence="1">Telomere</location>
    </subcellularLocation>
</comment>
<evidence type="ECO:0000256" key="3">
    <source>
        <dbReference type="ARBA" id="ARBA00022895"/>
    </source>
</evidence>
<feature type="non-terminal residue" evidence="6">
    <location>
        <position position="93"/>
    </location>
</feature>
<dbReference type="GO" id="GO:0016233">
    <property type="term" value="P:telomere capping"/>
    <property type="evidence" value="ECO:0007669"/>
    <property type="project" value="TreeGrafter"/>
</dbReference>
<dbReference type="GO" id="GO:0098505">
    <property type="term" value="F:G-rich strand telomeric DNA binding"/>
    <property type="evidence" value="ECO:0007669"/>
    <property type="project" value="TreeGrafter"/>
</dbReference>
<evidence type="ECO:0000256" key="2">
    <source>
        <dbReference type="ARBA" id="ARBA00022454"/>
    </source>
</evidence>
<dbReference type="InterPro" id="IPR011564">
    <property type="entry name" value="Telomer_end-bd_POT1/Cdc13"/>
</dbReference>
<evidence type="ECO:0000313" key="6">
    <source>
        <dbReference type="EMBL" id="CEK52928.1"/>
    </source>
</evidence>
<evidence type="ECO:0000256" key="1">
    <source>
        <dbReference type="ARBA" id="ARBA00004574"/>
    </source>
</evidence>
<name>A0A0B6YA23_9EUPU</name>
<dbReference type="InterPro" id="IPR012340">
    <property type="entry name" value="NA-bd_OB-fold"/>
</dbReference>
<dbReference type="InterPro" id="IPR028389">
    <property type="entry name" value="POT1"/>
</dbReference>
<dbReference type="GO" id="GO:0000783">
    <property type="term" value="C:nuclear telomere cap complex"/>
    <property type="evidence" value="ECO:0007669"/>
    <property type="project" value="TreeGrafter"/>
</dbReference>
<evidence type="ECO:0000259" key="5">
    <source>
        <dbReference type="Pfam" id="PF02765"/>
    </source>
</evidence>